<protein>
    <submittedName>
        <fullName evidence="1">Uncharacterized protein</fullName>
    </submittedName>
</protein>
<organism evidence="1 2">
    <name type="scientific">Mycena albidolilacea</name>
    <dbReference type="NCBI Taxonomy" id="1033008"/>
    <lineage>
        <taxon>Eukaryota</taxon>
        <taxon>Fungi</taxon>
        <taxon>Dikarya</taxon>
        <taxon>Basidiomycota</taxon>
        <taxon>Agaricomycotina</taxon>
        <taxon>Agaricomycetes</taxon>
        <taxon>Agaricomycetidae</taxon>
        <taxon>Agaricales</taxon>
        <taxon>Marasmiineae</taxon>
        <taxon>Mycenaceae</taxon>
        <taxon>Mycena</taxon>
    </lineage>
</organism>
<keyword evidence="2" id="KW-1185">Reference proteome</keyword>
<dbReference type="AlphaFoldDB" id="A0AAD7EJ26"/>
<dbReference type="Proteomes" id="UP001218218">
    <property type="component" value="Unassembled WGS sequence"/>
</dbReference>
<reference evidence="1" key="1">
    <citation type="submission" date="2023-03" db="EMBL/GenBank/DDBJ databases">
        <title>Massive genome expansion in bonnet fungi (Mycena s.s.) driven by repeated elements and novel gene families across ecological guilds.</title>
        <authorList>
            <consortium name="Lawrence Berkeley National Laboratory"/>
            <person name="Harder C.B."/>
            <person name="Miyauchi S."/>
            <person name="Viragh M."/>
            <person name="Kuo A."/>
            <person name="Thoen E."/>
            <person name="Andreopoulos B."/>
            <person name="Lu D."/>
            <person name="Skrede I."/>
            <person name="Drula E."/>
            <person name="Henrissat B."/>
            <person name="Morin E."/>
            <person name="Kohler A."/>
            <person name="Barry K."/>
            <person name="LaButti K."/>
            <person name="Morin E."/>
            <person name="Salamov A."/>
            <person name="Lipzen A."/>
            <person name="Mereny Z."/>
            <person name="Hegedus B."/>
            <person name="Baldrian P."/>
            <person name="Stursova M."/>
            <person name="Weitz H."/>
            <person name="Taylor A."/>
            <person name="Grigoriev I.V."/>
            <person name="Nagy L.G."/>
            <person name="Martin F."/>
            <person name="Kauserud H."/>
        </authorList>
    </citation>
    <scope>NUCLEOTIDE SEQUENCE</scope>
    <source>
        <strain evidence="1">CBHHK002</strain>
    </source>
</reference>
<gene>
    <name evidence="1" type="ORF">DFH08DRAFT_1022563</name>
</gene>
<evidence type="ECO:0000313" key="1">
    <source>
        <dbReference type="EMBL" id="KAJ7330374.1"/>
    </source>
</evidence>
<dbReference type="EMBL" id="JARIHO010000037">
    <property type="protein sequence ID" value="KAJ7330374.1"/>
    <property type="molecule type" value="Genomic_DNA"/>
</dbReference>
<comment type="caution">
    <text evidence="1">The sequence shown here is derived from an EMBL/GenBank/DDBJ whole genome shotgun (WGS) entry which is preliminary data.</text>
</comment>
<accession>A0AAD7EJ26</accession>
<sequence>MGAINLMQFGLGTGTKCWTSRPSCLNSSVFTPTIPFCSGSFPRMAHPSHAYNTSTPRSETNLLKASWRTHLSSLKFDARRVRSDILTKLEIVTESCSVAQFIAILRIFPSLSNLVPCQTVNSYQNVNFRTWEDREIMKLLATYNAAAAEKENYTLGWGLKNRWAAFEEDVRRYWETLPIAARNMRPPPPPPPADCPARYQDGWALSSTPGPPLMMTLNSLPHWYRENAPVHSFKRKPLLPAPDRNRAPI</sequence>
<evidence type="ECO:0000313" key="2">
    <source>
        <dbReference type="Proteomes" id="UP001218218"/>
    </source>
</evidence>
<proteinExistence type="predicted"/>
<name>A0AAD7EJ26_9AGAR</name>